<keyword evidence="11" id="KW-0963">Cytoplasm</keyword>
<keyword evidence="17" id="KW-0677">Repeat</keyword>
<feature type="region of interest" description="Disordered" evidence="36">
    <location>
        <begin position="73"/>
        <end position="284"/>
    </location>
</feature>
<comment type="subcellular location">
    <subcellularLocation>
        <location evidence="5">Chromosome</location>
    </subcellularLocation>
    <subcellularLocation>
        <location evidence="4">Cytoplasm</location>
        <location evidence="4">Cytoskeleton</location>
    </subcellularLocation>
    <subcellularLocation>
        <location evidence="3">Endoplasmic reticulum</location>
    </subcellularLocation>
    <subcellularLocation>
        <location evidence="2">Nucleus</location>
    </subcellularLocation>
    <subcellularLocation>
        <location evidence="6">Secreted</location>
        <location evidence="6">Extracellular space</location>
        <location evidence="6">Extracellular matrix</location>
        <location evidence="6">Basement membrane</location>
    </subcellularLocation>
</comment>
<evidence type="ECO:0000256" key="29">
    <source>
        <dbReference type="ARBA" id="ARBA00023180"/>
    </source>
</evidence>
<dbReference type="InterPro" id="IPR050912">
    <property type="entry name" value="LOX-like_protein"/>
</dbReference>
<sequence>MKASLNELAQSNEEQELPVPMATYNFDPDKLDISFNPFTSGGSKIQNSPPPCGSSSLARLEPLGCSFAVSEASSAAEAEMMEPSSETKPVMLEFGLDEGTVSKPPPRKLGKKKTISKLSAKKQRPTGSEASCKPAPERTVSEPESQPVPEAISQSISEPVSDPPPETSLPVSDSSAPLNLEDLPIPKKGTYNFDPSQWDDPNFNPFGSNGNMSSSPAIPKGSYSFNPDNYDDSVDPFKPSTSLSTEDSSSSAAQPEKKAKDGGKQRAGHLPGEKKVRQIPKKSKETTIVNTCKVQKYDESQPLVLDVCTQGEDEVAVQTPEITQQVHHATDEEKLASTGIMGQPTDTQEEREEPECNKAPAKKQPVKDMSVMDDHQVEKDTCSLKDDISEVTMKQMMKMTSSEATDTGALSQDNIPLSEMDKAEVLTLIREEIITKEIEVNEWKTKYEESRAEVFEMRKIVAEYEKTVAQMIEDEQQQKTLSCSKSVRQLTLERDQALADLNSVERSFADLFRRYETMKGVLEGFKKNEEMLKKCAQDYLMRIKQEEQRYQTLKVHAEEKLDKANEDIAQVRAKANAEGAALNATLRMEQMKVDSLERAVLQKIRGIMLHPVALYCALFAVLFALCNAQSDSGTPGIQLRLAGEKRKHYEGRVEVFYNGEWGTVCDDDFSIYAAQVVCRELGFLDAEAWLPSAKYGKGEGRIWLDNVHCTGGEKSLAQCESNGLGVSDCKHSEDVGVVCNQKRIPGYKFIRNQANSEESVTVQVEDVRIRATYSHRKRIPVTEGFLEVKDGGKWRQICNEEWTPMNSRVICGMYGFPVEKRFNHRPYKLLANRRKKNYWGYSVNCTGNESNLSDCKLGREIELKGNSTCEQGMPVVVSCVPGRAFAPSVSIGFRKAYRVEQPLVRLRGGAMIGEGRVEVLKNGEWGTVCDDNWNNRAATVVCRELGFGSAKEALTGARMGQGIGPVHMNEVECSGFEKSLTECHFNRESVGCSHEEDAAVRCNVPAMGFQKRLRLNGGRNPYEGRVEVLAEKNGSLVWGTVCSDSWGTMEAMVVCRQLGLGFASHAFQETWYWEGDSSADAVVMSGVRCSGTELTLDQCLHHGKHVHCPKGGGRLAAGVSCTLTAPDLVLSAQAVEQTTYLEDRPMYALQCAHEEHCLSSSADNADSSSYRRLLRFSSQIHNNGLSDFRPRAAHHSWIWHECHRHYHSMEVFTHYDLLSLNGTKVAQGHKASFCLEDTHCDEGIQKRYECANFGAQGITVGCWDTYRHDIDCQWVDITDVKPGDYIFQVVINPNYEVAESDYTNNIMKCRSRYDGQRIWMYNCRTGETFILQDS</sequence>
<evidence type="ECO:0000256" key="9">
    <source>
        <dbReference type="ARBA" id="ARBA00022454"/>
    </source>
</evidence>
<keyword evidence="23" id="KW-0560">Oxidoreductase</keyword>
<evidence type="ECO:0000256" key="31">
    <source>
        <dbReference type="ARBA" id="ARBA00023242"/>
    </source>
</evidence>
<keyword evidence="22" id="KW-0084">Basement membrane</keyword>
<comment type="caution">
    <text evidence="34">Lacks conserved residue(s) required for the propagation of feature annotation.</text>
</comment>
<keyword evidence="9" id="KW-0158">Chromosome</keyword>
<dbReference type="GO" id="GO:0005507">
    <property type="term" value="F:copper ion binding"/>
    <property type="evidence" value="ECO:0007669"/>
    <property type="project" value="InterPro"/>
</dbReference>
<evidence type="ECO:0000256" key="30">
    <source>
        <dbReference type="ARBA" id="ARBA00023212"/>
    </source>
</evidence>
<evidence type="ECO:0000256" key="4">
    <source>
        <dbReference type="ARBA" id="ARBA00004245"/>
    </source>
</evidence>
<dbReference type="Gene3D" id="3.10.250.10">
    <property type="entry name" value="SRCR-like domain"/>
    <property type="match status" value="4"/>
</dbReference>
<evidence type="ECO:0000256" key="7">
    <source>
        <dbReference type="ARBA" id="ARBA00007492"/>
    </source>
</evidence>
<feature type="compositionally biased region" description="Low complexity" evidence="36">
    <location>
        <begin position="240"/>
        <end position="251"/>
    </location>
</feature>
<evidence type="ECO:0000256" key="13">
    <source>
        <dbReference type="ARBA" id="ARBA00022525"/>
    </source>
</evidence>
<dbReference type="GO" id="GO:0006325">
    <property type="term" value="P:chromatin organization"/>
    <property type="evidence" value="ECO:0007669"/>
    <property type="project" value="UniProtKB-KW"/>
</dbReference>
<evidence type="ECO:0000256" key="35">
    <source>
        <dbReference type="SAM" id="Coils"/>
    </source>
</evidence>
<keyword evidence="15" id="KW-0479">Metal-binding</keyword>
<comment type="similarity">
    <text evidence="7">Belongs to the lysyl oxidase family.</text>
</comment>
<keyword evidence="20" id="KW-0106">Calcium</keyword>
<evidence type="ECO:0000256" key="19">
    <source>
        <dbReference type="ARBA" id="ARBA00022824"/>
    </source>
</evidence>
<evidence type="ECO:0000256" key="21">
    <source>
        <dbReference type="ARBA" id="ARBA00022853"/>
    </source>
</evidence>
<evidence type="ECO:0000256" key="16">
    <source>
        <dbReference type="ARBA" id="ARBA00022729"/>
    </source>
</evidence>
<comment type="catalytic activity">
    <reaction evidence="33">
        <text>L-lysyl-[protein] + O2 + H2O = (S)-2-amino-6-oxohexanoyl-[protein] + H2O2 + NH4(+)</text>
        <dbReference type="Rhea" id="RHEA:24544"/>
        <dbReference type="Rhea" id="RHEA-COMP:9752"/>
        <dbReference type="Rhea" id="RHEA-COMP:12448"/>
        <dbReference type="ChEBI" id="CHEBI:15377"/>
        <dbReference type="ChEBI" id="CHEBI:15379"/>
        <dbReference type="ChEBI" id="CHEBI:16240"/>
        <dbReference type="ChEBI" id="CHEBI:28938"/>
        <dbReference type="ChEBI" id="CHEBI:29969"/>
        <dbReference type="ChEBI" id="CHEBI:131803"/>
        <dbReference type="EC" id="1.4.3.13"/>
    </reaction>
</comment>
<evidence type="ECO:0000256" key="23">
    <source>
        <dbReference type="ARBA" id="ARBA00023002"/>
    </source>
</evidence>
<keyword evidence="27 34" id="KW-1015">Disulfide bond</keyword>
<evidence type="ECO:0000256" key="34">
    <source>
        <dbReference type="PROSITE-ProRule" id="PRU00196"/>
    </source>
</evidence>
<evidence type="ECO:0000256" key="3">
    <source>
        <dbReference type="ARBA" id="ARBA00004240"/>
    </source>
</evidence>
<keyword evidence="31" id="KW-0539">Nucleus</keyword>
<keyword evidence="28" id="KW-0804">Transcription</keyword>
<feature type="disulfide bond" evidence="34">
    <location>
        <begin position="1089"/>
        <end position="1099"/>
    </location>
</feature>
<feature type="compositionally biased region" description="Low complexity" evidence="36">
    <location>
        <begin position="73"/>
        <end position="86"/>
    </location>
</feature>
<dbReference type="PROSITE" id="PS00926">
    <property type="entry name" value="LYSYL_OXIDASE"/>
    <property type="match status" value="1"/>
</dbReference>
<evidence type="ECO:0000256" key="28">
    <source>
        <dbReference type="ARBA" id="ARBA00023163"/>
    </source>
</evidence>
<keyword evidence="26 35" id="KW-0175">Coiled coil</keyword>
<feature type="region of interest" description="Disordered" evidence="36">
    <location>
        <begin position="326"/>
        <end position="371"/>
    </location>
</feature>
<keyword evidence="14" id="KW-0272">Extracellular matrix</keyword>
<keyword evidence="13" id="KW-0964">Secreted</keyword>
<reference evidence="38 39" key="1">
    <citation type="submission" date="2019-06" db="EMBL/GenBank/DDBJ databases">
        <title>Draft genomes of female and male turbot (Scophthalmus maximus).</title>
        <authorList>
            <person name="Xu H."/>
            <person name="Xu X.-W."/>
            <person name="Shao C."/>
            <person name="Chen S."/>
        </authorList>
    </citation>
    <scope>NUCLEOTIDE SEQUENCE [LARGE SCALE GENOMIC DNA]</scope>
    <source>
        <strain evidence="38">Ysfricsl-2016a</strain>
        <tissue evidence="38">Blood</tissue>
    </source>
</reference>
<evidence type="ECO:0000256" key="1">
    <source>
        <dbReference type="ARBA" id="ARBA00001935"/>
    </source>
</evidence>
<evidence type="ECO:0000256" key="26">
    <source>
        <dbReference type="ARBA" id="ARBA00023054"/>
    </source>
</evidence>
<evidence type="ECO:0000256" key="8">
    <source>
        <dbReference type="ARBA" id="ARBA00009423"/>
    </source>
</evidence>
<evidence type="ECO:0000256" key="18">
    <source>
        <dbReference type="ARBA" id="ARBA00022772"/>
    </source>
</evidence>
<feature type="domain" description="SRCR" evidence="37">
    <location>
        <begin position="1013"/>
        <end position="1122"/>
    </location>
</feature>
<name>A0A6A4SRI7_SCOMX</name>
<dbReference type="InterPro" id="IPR007707">
    <property type="entry name" value="TACC_C"/>
</dbReference>
<feature type="coiled-coil region" evidence="35">
    <location>
        <begin position="543"/>
        <end position="574"/>
    </location>
</feature>
<evidence type="ECO:0000256" key="24">
    <source>
        <dbReference type="ARBA" id="ARBA00023008"/>
    </source>
</evidence>
<dbReference type="EC" id="1.4.3.13" evidence="32"/>
<evidence type="ECO:0000256" key="12">
    <source>
        <dbReference type="ARBA" id="ARBA00022491"/>
    </source>
</evidence>
<keyword evidence="18" id="KW-0801">TPQ</keyword>
<protein>
    <recommendedName>
        <fullName evidence="32">protein-lysine 6-oxidase</fullName>
        <ecNumber evidence="32">1.4.3.13</ecNumber>
    </recommendedName>
</protein>
<evidence type="ECO:0000256" key="32">
    <source>
        <dbReference type="ARBA" id="ARBA00038869"/>
    </source>
</evidence>
<dbReference type="InterPro" id="IPR001695">
    <property type="entry name" value="Lysyl_oxidase"/>
</dbReference>
<evidence type="ECO:0000256" key="20">
    <source>
        <dbReference type="ARBA" id="ARBA00022837"/>
    </source>
</evidence>
<dbReference type="InterPro" id="IPR001190">
    <property type="entry name" value="SRCR"/>
</dbReference>
<keyword evidence="24" id="KW-0186">Copper</keyword>
<feature type="compositionally biased region" description="Polar residues" evidence="36">
    <location>
        <begin position="205"/>
        <end position="216"/>
    </location>
</feature>
<dbReference type="InterPro" id="IPR019828">
    <property type="entry name" value="Lysyl_oxidase_CS"/>
</dbReference>
<dbReference type="PROSITE" id="PS00420">
    <property type="entry name" value="SRCR_1"/>
    <property type="match status" value="1"/>
</dbReference>
<dbReference type="GO" id="GO:0005634">
    <property type="term" value="C:nucleus"/>
    <property type="evidence" value="ECO:0007669"/>
    <property type="project" value="UniProtKB-SubCell"/>
</dbReference>
<organism evidence="38 39">
    <name type="scientific">Scophthalmus maximus</name>
    <name type="common">Turbot</name>
    <name type="synonym">Psetta maxima</name>
    <dbReference type="NCBI Taxonomy" id="52904"/>
    <lineage>
        <taxon>Eukaryota</taxon>
        <taxon>Metazoa</taxon>
        <taxon>Chordata</taxon>
        <taxon>Craniata</taxon>
        <taxon>Vertebrata</taxon>
        <taxon>Euteleostomi</taxon>
        <taxon>Actinopterygii</taxon>
        <taxon>Neopterygii</taxon>
        <taxon>Teleostei</taxon>
        <taxon>Neoteleostei</taxon>
        <taxon>Acanthomorphata</taxon>
        <taxon>Carangaria</taxon>
        <taxon>Pleuronectiformes</taxon>
        <taxon>Pleuronectoidei</taxon>
        <taxon>Scophthalmidae</taxon>
        <taxon>Scophthalmus</taxon>
    </lineage>
</organism>
<dbReference type="FunFam" id="3.10.250.10:FF:000008">
    <property type="entry name" value="Lysyl oxidase homolog 2"/>
    <property type="match status" value="1"/>
</dbReference>
<evidence type="ECO:0000256" key="15">
    <source>
        <dbReference type="ARBA" id="ARBA00022723"/>
    </source>
</evidence>
<evidence type="ECO:0000313" key="38">
    <source>
        <dbReference type="EMBL" id="KAF0035175.1"/>
    </source>
</evidence>
<dbReference type="PRINTS" id="PR00258">
    <property type="entry name" value="SPERACTRCPTR"/>
</dbReference>
<feature type="domain" description="SRCR" evidence="37">
    <location>
        <begin position="639"/>
        <end position="740"/>
    </location>
</feature>
<dbReference type="SMART" id="SM00202">
    <property type="entry name" value="SR"/>
    <property type="match status" value="4"/>
</dbReference>
<comment type="caution">
    <text evidence="38">The sequence shown here is derived from an EMBL/GenBank/DDBJ whole genome shotgun (WGS) entry which is preliminary data.</text>
</comment>
<evidence type="ECO:0000259" key="37">
    <source>
        <dbReference type="PROSITE" id="PS50287"/>
    </source>
</evidence>
<dbReference type="Pfam" id="PF01186">
    <property type="entry name" value="Lysyl_oxidase"/>
    <property type="match status" value="1"/>
</dbReference>
<feature type="disulfide bond" evidence="34">
    <location>
        <begin position="709"/>
        <end position="719"/>
    </location>
</feature>
<evidence type="ECO:0000256" key="17">
    <source>
        <dbReference type="ARBA" id="ARBA00022737"/>
    </source>
</evidence>
<dbReference type="GO" id="GO:0005856">
    <property type="term" value="C:cytoskeleton"/>
    <property type="evidence" value="ECO:0007669"/>
    <property type="project" value="UniProtKB-SubCell"/>
</dbReference>
<dbReference type="Gene3D" id="1.20.5.1700">
    <property type="match status" value="1"/>
</dbReference>
<dbReference type="PANTHER" id="PTHR45817">
    <property type="entry name" value="LYSYL OXIDASE-LIKE-RELATED"/>
    <property type="match status" value="1"/>
</dbReference>
<feature type="disulfide bond" evidence="34">
    <location>
        <begin position="845"/>
        <end position="855"/>
    </location>
</feature>
<evidence type="ECO:0000256" key="2">
    <source>
        <dbReference type="ARBA" id="ARBA00004123"/>
    </source>
</evidence>
<gene>
    <name evidence="38" type="ORF">F2P81_012933</name>
</gene>
<keyword evidence="25" id="KW-0805">Transcription regulation</keyword>
<dbReference type="PRINTS" id="PR00074">
    <property type="entry name" value="LYSYLOXIDASE"/>
</dbReference>
<evidence type="ECO:0000256" key="27">
    <source>
        <dbReference type="ARBA" id="ARBA00023157"/>
    </source>
</evidence>
<dbReference type="GO" id="GO:0016020">
    <property type="term" value="C:membrane"/>
    <property type="evidence" value="ECO:0007669"/>
    <property type="project" value="InterPro"/>
</dbReference>
<dbReference type="GO" id="GO:0005604">
    <property type="term" value="C:basement membrane"/>
    <property type="evidence" value="ECO:0007669"/>
    <property type="project" value="UniProtKB-SubCell"/>
</dbReference>
<dbReference type="Pfam" id="PF05010">
    <property type="entry name" value="TACC_C"/>
    <property type="match status" value="1"/>
</dbReference>
<keyword evidence="12" id="KW-0678">Repressor</keyword>
<dbReference type="SUPFAM" id="SSF56487">
    <property type="entry name" value="SRCR-like"/>
    <property type="match status" value="4"/>
</dbReference>
<feature type="disulfide bond" evidence="34">
    <location>
        <begin position="973"/>
        <end position="983"/>
    </location>
</feature>
<evidence type="ECO:0000256" key="33">
    <source>
        <dbReference type="ARBA" id="ARBA00047861"/>
    </source>
</evidence>
<evidence type="ECO:0000256" key="6">
    <source>
        <dbReference type="ARBA" id="ARBA00004302"/>
    </source>
</evidence>
<comment type="similarity">
    <text evidence="8">Belongs to the TACC family.</text>
</comment>
<feature type="disulfide bond" evidence="34">
    <location>
        <begin position="678"/>
        <end position="739"/>
    </location>
</feature>
<dbReference type="PANTHER" id="PTHR45817:SF1">
    <property type="entry name" value="LYSYL OXIDASE HOMOLOG 2"/>
    <property type="match status" value="1"/>
</dbReference>
<keyword evidence="19" id="KW-0256">Endoplasmic reticulum</keyword>
<evidence type="ECO:0000256" key="11">
    <source>
        <dbReference type="ARBA" id="ARBA00022490"/>
    </source>
</evidence>
<dbReference type="PROSITE" id="PS50287">
    <property type="entry name" value="SRCR_2"/>
    <property type="match status" value="4"/>
</dbReference>
<dbReference type="Pfam" id="PF00530">
    <property type="entry name" value="SRCR"/>
    <property type="match status" value="4"/>
</dbReference>
<evidence type="ECO:0000256" key="10">
    <source>
        <dbReference type="ARBA" id="ARBA00022477"/>
    </source>
</evidence>
<accession>A0A6A4SRI7</accession>
<evidence type="ECO:0000256" key="14">
    <source>
        <dbReference type="ARBA" id="ARBA00022530"/>
    </source>
</evidence>
<keyword evidence="30" id="KW-0206">Cytoskeleton</keyword>
<proteinExistence type="inferred from homology"/>
<dbReference type="GO" id="GO:0004720">
    <property type="term" value="F:protein-lysine 6-oxidase activity"/>
    <property type="evidence" value="ECO:0007669"/>
    <property type="project" value="UniProtKB-EC"/>
</dbReference>
<feature type="disulfide bond" evidence="34">
    <location>
        <begin position="665"/>
        <end position="729"/>
    </location>
</feature>
<keyword evidence="10" id="KW-0886">LTQ</keyword>
<comment type="cofactor">
    <cofactor evidence="1">
        <name>Cu cation</name>
        <dbReference type="ChEBI" id="CHEBI:23378"/>
    </cofactor>
</comment>
<keyword evidence="29" id="KW-0325">Glycoprotein</keyword>
<dbReference type="Proteomes" id="UP000438429">
    <property type="component" value="Unassembled WGS sequence"/>
</dbReference>
<feature type="compositionally biased region" description="Basic residues" evidence="36">
    <location>
        <begin position="105"/>
        <end position="124"/>
    </location>
</feature>
<evidence type="ECO:0000313" key="39">
    <source>
        <dbReference type="Proteomes" id="UP000438429"/>
    </source>
</evidence>
<evidence type="ECO:0000256" key="5">
    <source>
        <dbReference type="ARBA" id="ARBA00004286"/>
    </source>
</evidence>
<dbReference type="GO" id="GO:0030199">
    <property type="term" value="P:collagen fibril organization"/>
    <property type="evidence" value="ECO:0007669"/>
    <property type="project" value="TreeGrafter"/>
</dbReference>
<keyword evidence="16" id="KW-0732">Signal</keyword>
<feature type="domain" description="SRCR" evidence="37">
    <location>
        <begin position="769"/>
        <end position="880"/>
    </location>
</feature>
<feature type="domain" description="SRCR" evidence="37">
    <location>
        <begin position="904"/>
        <end position="1003"/>
    </location>
</feature>
<dbReference type="GO" id="GO:0005615">
    <property type="term" value="C:extracellular space"/>
    <property type="evidence" value="ECO:0007669"/>
    <property type="project" value="TreeGrafter"/>
</dbReference>
<dbReference type="GO" id="GO:0005694">
    <property type="term" value="C:chromosome"/>
    <property type="evidence" value="ECO:0007669"/>
    <property type="project" value="UniProtKB-SubCell"/>
</dbReference>
<dbReference type="InterPro" id="IPR036772">
    <property type="entry name" value="SRCR-like_dom_sf"/>
</dbReference>
<evidence type="ECO:0000256" key="22">
    <source>
        <dbReference type="ARBA" id="ARBA00022869"/>
    </source>
</evidence>
<keyword evidence="21" id="KW-0156">Chromatin regulator</keyword>
<dbReference type="GO" id="GO:0005783">
    <property type="term" value="C:endoplasmic reticulum"/>
    <property type="evidence" value="ECO:0007669"/>
    <property type="project" value="UniProtKB-SubCell"/>
</dbReference>
<evidence type="ECO:0000256" key="25">
    <source>
        <dbReference type="ARBA" id="ARBA00023015"/>
    </source>
</evidence>
<feature type="compositionally biased region" description="Basic and acidic residues" evidence="36">
    <location>
        <begin position="255"/>
        <end position="264"/>
    </location>
</feature>
<dbReference type="EMBL" id="VEVO01000011">
    <property type="protein sequence ID" value="KAF0035175.1"/>
    <property type="molecule type" value="Genomic_DNA"/>
</dbReference>
<evidence type="ECO:0000256" key="36">
    <source>
        <dbReference type="SAM" id="MobiDB-lite"/>
    </source>
</evidence>
<dbReference type="FunFam" id="3.10.250.10:FF:000001">
    <property type="entry name" value="Lysyl oxidase 4 isoform X1"/>
    <property type="match status" value="2"/>
</dbReference>